<dbReference type="RefSeq" id="XP_056515593.1">
    <property type="nucleotide sequence ID" value="XM_056650743.1"/>
</dbReference>
<name>A0A9W9G917_9EURO</name>
<sequence>MKFWVLDLCILQTLSSRGRCFNRHIHVFYNTVGLSANVVHALHVAGIGTFFTGWGCEFVIELQFEEETCQYWGETLAHISFGLFGFADSRNPVTLLGPLVNYLFLRFMATPSLNEETQELRFELEKSPNLAQLNEWLESKNSL</sequence>
<keyword evidence="2" id="KW-1185">Reference proteome</keyword>
<dbReference type="GeneID" id="81389911"/>
<evidence type="ECO:0000313" key="2">
    <source>
        <dbReference type="Proteomes" id="UP001141434"/>
    </source>
</evidence>
<evidence type="ECO:0000313" key="1">
    <source>
        <dbReference type="EMBL" id="KAJ5114400.1"/>
    </source>
</evidence>
<dbReference type="Proteomes" id="UP001141434">
    <property type="component" value="Unassembled WGS sequence"/>
</dbReference>
<organism evidence="1 2">
    <name type="scientific">Penicillium alfredii</name>
    <dbReference type="NCBI Taxonomy" id="1506179"/>
    <lineage>
        <taxon>Eukaryota</taxon>
        <taxon>Fungi</taxon>
        <taxon>Dikarya</taxon>
        <taxon>Ascomycota</taxon>
        <taxon>Pezizomycotina</taxon>
        <taxon>Eurotiomycetes</taxon>
        <taxon>Eurotiomycetidae</taxon>
        <taxon>Eurotiales</taxon>
        <taxon>Aspergillaceae</taxon>
        <taxon>Penicillium</taxon>
    </lineage>
</organism>
<proteinExistence type="predicted"/>
<gene>
    <name evidence="1" type="ORF">NUU61_000159</name>
</gene>
<comment type="caution">
    <text evidence="1">The sequence shown here is derived from an EMBL/GenBank/DDBJ whole genome shotgun (WGS) entry which is preliminary data.</text>
</comment>
<reference evidence="1" key="2">
    <citation type="journal article" date="2023" name="IMA Fungus">
        <title>Comparative genomic study of the Penicillium genus elucidates a diverse pangenome and 15 lateral gene transfer events.</title>
        <authorList>
            <person name="Petersen C."/>
            <person name="Sorensen T."/>
            <person name="Nielsen M.R."/>
            <person name="Sondergaard T.E."/>
            <person name="Sorensen J.L."/>
            <person name="Fitzpatrick D.A."/>
            <person name="Frisvad J.C."/>
            <person name="Nielsen K.L."/>
        </authorList>
    </citation>
    <scope>NUCLEOTIDE SEQUENCE</scope>
    <source>
        <strain evidence="1">IBT 34128</strain>
    </source>
</reference>
<reference evidence="1" key="1">
    <citation type="submission" date="2022-11" db="EMBL/GenBank/DDBJ databases">
        <authorList>
            <person name="Petersen C."/>
        </authorList>
    </citation>
    <scope>NUCLEOTIDE SEQUENCE</scope>
    <source>
        <strain evidence="1">IBT 34128</strain>
    </source>
</reference>
<dbReference type="AlphaFoldDB" id="A0A9W9G917"/>
<accession>A0A9W9G917</accession>
<dbReference type="EMBL" id="JAPMSZ010000001">
    <property type="protein sequence ID" value="KAJ5114400.1"/>
    <property type="molecule type" value="Genomic_DNA"/>
</dbReference>
<protein>
    <submittedName>
        <fullName evidence="1">DUF1295-domain-containing protein</fullName>
    </submittedName>
</protein>
<dbReference type="OrthoDB" id="67965at2759"/>